<feature type="non-terminal residue" evidence="2">
    <location>
        <position position="1"/>
    </location>
</feature>
<comment type="caution">
    <text evidence="2">The sequence shown here is derived from an EMBL/GenBank/DDBJ whole genome shotgun (WGS) entry which is preliminary data.</text>
</comment>
<reference evidence="2" key="1">
    <citation type="journal article" date="2014" name="Front. Microbiol.">
        <title>High frequency of phylogenetically diverse reductive dehalogenase-homologous genes in deep subseafloor sedimentary metagenomes.</title>
        <authorList>
            <person name="Kawai M."/>
            <person name="Futagami T."/>
            <person name="Toyoda A."/>
            <person name="Takaki Y."/>
            <person name="Nishi S."/>
            <person name="Hori S."/>
            <person name="Arai W."/>
            <person name="Tsubouchi T."/>
            <person name="Morono Y."/>
            <person name="Uchiyama I."/>
            <person name="Ito T."/>
            <person name="Fujiyama A."/>
            <person name="Inagaki F."/>
            <person name="Takami H."/>
        </authorList>
    </citation>
    <scope>NUCLEOTIDE SEQUENCE</scope>
    <source>
        <strain evidence="2">Expedition CK06-06</strain>
    </source>
</reference>
<proteinExistence type="predicted"/>
<protein>
    <submittedName>
        <fullName evidence="2">Uncharacterized protein</fullName>
    </submittedName>
</protein>
<dbReference type="AlphaFoldDB" id="X1E3W3"/>
<sequence>DGHVFLDLVTPLFFSTIALFLIPIGNPQMPLGYVVRGISCLFLGKVFIERSVL</sequence>
<feature type="transmembrane region" description="Helical" evidence="1">
    <location>
        <begin position="5"/>
        <end position="24"/>
    </location>
</feature>
<keyword evidence="1" id="KW-0812">Transmembrane</keyword>
<evidence type="ECO:0000313" key="2">
    <source>
        <dbReference type="EMBL" id="GAH27242.1"/>
    </source>
</evidence>
<keyword evidence="1" id="KW-1133">Transmembrane helix</keyword>
<dbReference type="EMBL" id="BART01041588">
    <property type="protein sequence ID" value="GAH27242.1"/>
    <property type="molecule type" value="Genomic_DNA"/>
</dbReference>
<name>X1E3W3_9ZZZZ</name>
<gene>
    <name evidence="2" type="ORF">S01H4_66810</name>
</gene>
<accession>X1E3W3</accession>
<keyword evidence="1" id="KW-0472">Membrane</keyword>
<evidence type="ECO:0000256" key="1">
    <source>
        <dbReference type="SAM" id="Phobius"/>
    </source>
</evidence>
<organism evidence="2">
    <name type="scientific">marine sediment metagenome</name>
    <dbReference type="NCBI Taxonomy" id="412755"/>
    <lineage>
        <taxon>unclassified sequences</taxon>
        <taxon>metagenomes</taxon>
        <taxon>ecological metagenomes</taxon>
    </lineage>
</organism>